<organism evidence="4 5">
    <name type="scientific">Schizophyllum amplum</name>
    <dbReference type="NCBI Taxonomy" id="97359"/>
    <lineage>
        <taxon>Eukaryota</taxon>
        <taxon>Fungi</taxon>
        <taxon>Dikarya</taxon>
        <taxon>Basidiomycota</taxon>
        <taxon>Agaricomycotina</taxon>
        <taxon>Agaricomycetes</taxon>
        <taxon>Agaricomycetidae</taxon>
        <taxon>Agaricales</taxon>
        <taxon>Schizophyllaceae</taxon>
        <taxon>Schizophyllum</taxon>
    </lineage>
</organism>
<dbReference type="CDD" id="cd00200">
    <property type="entry name" value="WD40"/>
    <property type="match status" value="1"/>
</dbReference>
<dbReference type="EMBL" id="VDMD01000034">
    <property type="protein sequence ID" value="TRM58579.1"/>
    <property type="molecule type" value="Genomic_DNA"/>
</dbReference>
<proteinExistence type="predicted"/>
<dbReference type="AlphaFoldDB" id="A0A550C1A3"/>
<dbReference type="PROSITE" id="PS50082">
    <property type="entry name" value="WD_REPEATS_2"/>
    <property type="match status" value="2"/>
</dbReference>
<accession>A0A550C1A3</accession>
<dbReference type="PANTHER" id="PTHR44090">
    <property type="entry name" value="WD REPEAT-CONTAINING PROTEIN 61"/>
    <property type="match status" value="1"/>
</dbReference>
<feature type="repeat" description="WD" evidence="3">
    <location>
        <begin position="241"/>
        <end position="282"/>
    </location>
</feature>
<keyword evidence="2" id="KW-0677">Repeat</keyword>
<name>A0A550C1A3_9AGAR</name>
<dbReference type="GO" id="GO:0032991">
    <property type="term" value="C:protein-containing complex"/>
    <property type="evidence" value="ECO:0007669"/>
    <property type="project" value="UniProtKB-ARBA"/>
</dbReference>
<dbReference type="InterPro" id="IPR015943">
    <property type="entry name" value="WD40/YVTN_repeat-like_dom_sf"/>
</dbReference>
<dbReference type="GO" id="GO:0005634">
    <property type="term" value="C:nucleus"/>
    <property type="evidence" value="ECO:0007669"/>
    <property type="project" value="TreeGrafter"/>
</dbReference>
<evidence type="ECO:0000256" key="1">
    <source>
        <dbReference type="ARBA" id="ARBA00022574"/>
    </source>
</evidence>
<dbReference type="STRING" id="97359.A0A550C1A3"/>
<dbReference type="Pfam" id="PF00400">
    <property type="entry name" value="WD40"/>
    <property type="match status" value="3"/>
</dbReference>
<reference evidence="4 5" key="1">
    <citation type="journal article" date="2019" name="New Phytol.">
        <title>Comparative genomics reveals unique wood-decay strategies and fruiting body development in the Schizophyllaceae.</title>
        <authorList>
            <person name="Almasi E."/>
            <person name="Sahu N."/>
            <person name="Krizsan K."/>
            <person name="Balint B."/>
            <person name="Kovacs G.M."/>
            <person name="Kiss B."/>
            <person name="Cseklye J."/>
            <person name="Drula E."/>
            <person name="Henrissat B."/>
            <person name="Nagy I."/>
            <person name="Chovatia M."/>
            <person name="Adam C."/>
            <person name="LaButti K."/>
            <person name="Lipzen A."/>
            <person name="Riley R."/>
            <person name="Grigoriev I.V."/>
            <person name="Nagy L.G."/>
        </authorList>
    </citation>
    <scope>NUCLEOTIDE SEQUENCE [LARGE SCALE GENOMIC DNA]</scope>
    <source>
        <strain evidence="4 5">NL-1724</strain>
    </source>
</reference>
<evidence type="ECO:0000256" key="2">
    <source>
        <dbReference type="ARBA" id="ARBA00022737"/>
    </source>
</evidence>
<protein>
    <submittedName>
        <fullName evidence="4">WD40-repeat-containing domain protein</fullName>
    </submittedName>
</protein>
<gene>
    <name evidence="4" type="ORF">BD626DRAFT_510734</name>
</gene>
<dbReference type="OrthoDB" id="538223at2759"/>
<dbReference type="InterPro" id="IPR036322">
    <property type="entry name" value="WD40_repeat_dom_sf"/>
</dbReference>
<feature type="repeat" description="WD" evidence="3">
    <location>
        <begin position="196"/>
        <end position="237"/>
    </location>
</feature>
<sequence length="325" mass="34260">MSLVFLEARTSTEKHGDSVWGLSWTSLDTVISISADGAIRQWASPSGQPHPPNVMPPKPHTLGLTSLSVSRDGQKALYNSVEGTTRLWDAGGSGEVAGIFESFAKSEDAQSGPSWAVSLHPEGETYASTGSSGNVTLHDARPGADFGRRLSTIQSGRNKFGLSCVFAPDGKRVAMGSETGQIYLFDVESGMLANTYTSHAMGVRSLAWSSDSQLLLSASEDKRMVLHDVRKSEHGGSVATLTGHSSWVLSADISADGRYALSGSADKTAKVWDLQTRAAVSTVTQDGGEVWSVAWNRAGSASGAFVSGSDDGTVKWYRVPGAGDE</sequence>
<dbReference type="SUPFAM" id="SSF50978">
    <property type="entry name" value="WD40 repeat-like"/>
    <property type="match status" value="1"/>
</dbReference>
<dbReference type="PROSITE" id="PS00678">
    <property type="entry name" value="WD_REPEATS_1"/>
    <property type="match status" value="1"/>
</dbReference>
<keyword evidence="1 3" id="KW-0853">WD repeat</keyword>
<evidence type="ECO:0000313" key="4">
    <source>
        <dbReference type="EMBL" id="TRM58579.1"/>
    </source>
</evidence>
<dbReference type="Proteomes" id="UP000320762">
    <property type="component" value="Unassembled WGS sequence"/>
</dbReference>
<keyword evidence="5" id="KW-1185">Reference proteome</keyword>
<dbReference type="InterPro" id="IPR051510">
    <property type="entry name" value="SKI8"/>
</dbReference>
<dbReference type="Gene3D" id="2.130.10.10">
    <property type="entry name" value="YVTN repeat-like/Quinoprotein amine dehydrogenase"/>
    <property type="match status" value="1"/>
</dbReference>
<dbReference type="InterPro" id="IPR019775">
    <property type="entry name" value="WD40_repeat_CS"/>
</dbReference>
<dbReference type="InterPro" id="IPR001680">
    <property type="entry name" value="WD40_rpt"/>
</dbReference>
<dbReference type="PROSITE" id="PS50294">
    <property type="entry name" value="WD_REPEATS_REGION"/>
    <property type="match status" value="1"/>
</dbReference>
<comment type="caution">
    <text evidence="4">The sequence shown here is derived from an EMBL/GenBank/DDBJ whole genome shotgun (WGS) entry which is preliminary data.</text>
</comment>
<dbReference type="PANTHER" id="PTHR44090:SF1">
    <property type="entry name" value="SUPERKILLER COMPLEX PROTEIN 8"/>
    <property type="match status" value="1"/>
</dbReference>
<evidence type="ECO:0000313" key="5">
    <source>
        <dbReference type="Proteomes" id="UP000320762"/>
    </source>
</evidence>
<dbReference type="SMART" id="SM00320">
    <property type="entry name" value="WD40"/>
    <property type="match status" value="7"/>
</dbReference>
<evidence type="ECO:0000256" key="3">
    <source>
        <dbReference type="PROSITE-ProRule" id="PRU00221"/>
    </source>
</evidence>